<organism evidence="3 4">
    <name type="scientific">Angustibacter aerolatus</name>
    <dbReference type="NCBI Taxonomy" id="1162965"/>
    <lineage>
        <taxon>Bacteria</taxon>
        <taxon>Bacillati</taxon>
        <taxon>Actinomycetota</taxon>
        <taxon>Actinomycetes</taxon>
        <taxon>Kineosporiales</taxon>
        <taxon>Kineosporiaceae</taxon>
    </lineage>
</organism>
<feature type="domain" description="AMP-dependent synthetase/ligase" evidence="2">
    <location>
        <begin position="3"/>
        <end position="225"/>
    </location>
</feature>
<dbReference type="Gene3D" id="3.40.50.12780">
    <property type="entry name" value="N-terminal domain of ligase-like"/>
    <property type="match status" value="1"/>
</dbReference>
<accession>A0ABQ6JGX6</accession>
<reference evidence="4" key="1">
    <citation type="journal article" date="2019" name="Int. J. Syst. Evol. Microbiol.">
        <title>The Global Catalogue of Microorganisms (GCM) 10K type strain sequencing project: providing services to taxonomists for standard genome sequencing and annotation.</title>
        <authorList>
            <consortium name="The Broad Institute Genomics Platform"/>
            <consortium name="The Broad Institute Genome Sequencing Center for Infectious Disease"/>
            <person name="Wu L."/>
            <person name="Ma J."/>
        </authorList>
    </citation>
    <scope>NUCLEOTIDE SEQUENCE [LARGE SCALE GENOMIC DNA]</scope>
    <source>
        <strain evidence="4">NBRC 108730</strain>
    </source>
</reference>
<dbReference type="Proteomes" id="UP001157017">
    <property type="component" value="Unassembled WGS sequence"/>
</dbReference>
<evidence type="ECO:0000259" key="2">
    <source>
        <dbReference type="Pfam" id="PF00501"/>
    </source>
</evidence>
<feature type="compositionally biased region" description="Basic residues" evidence="1">
    <location>
        <begin position="301"/>
        <end position="317"/>
    </location>
</feature>
<evidence type="ECO:0000313" key="4">
    <source>
        <dbReference type="Proteomes" id="UP001157017"/>
    </source>
</evidence>
<dbReference type="InterPro" id="IPR020845">
    <property type="entry name" value="AMP-binding_CS"/>
</dbReference>
<dbReference type="PANTHER" id="PTHR43767">
    <property type="entry name" value="LONG-CHAIN-FATTY-ACID--COA LIGASE"/>
    <property type="match status" value="1"/>
</dbReference>
<comment type="caution">
    <text evidence="3">The sequence shown here is derived from an EMBL/GenBank/DDBJ whole genome shotgun (WGS) entry which is preliminary data.</text>
</comment>
<dbReference type="Pfam" id="PF00501">
    <property type="entry name" value="AMP-binding"/>
    <property type="match status" value="1"/>
</dbReference>
<evidence type="ECO:0000313" key="3">
    <source>
        <dbReference type="EMBL" id="GMA86791.1"/>
    </source>
</evidence>
<dbReference type="EMBL" id="BSUZ01000001">
    <property type="protein sequence ID" value="GMA86791.1"/>
    <property type="molecule type" value="Genomic_DNA"/>
</dbReference>
<feature type="compositionally biased region" description="Polar residues" evidence="1">
    <location>
        <begin position="348"/>
        <end position="362"/>
    </location>
</feature>
<feature type="compositionally biased region" description="Basic and acidic residues" evidence="1">
    <location>
        <begin position="383"/>
        <end position="393"/>
    </location>
</feature>
<dbReference type="InterPro" id="IPR000873">
    <property type="entry name" value="AMP-dep_synth/lig_dom"/>
</dbReference>
<dbReference type="InterPro" id="IPR042099">
    <property type="entry name" value="ANL_N_sf"/>
</dbReference>
<proteinExistence type="predicted"/>
<dbReference type="PROSITE" id="PS00455">
    <property type="entry name" value="AMP_BINDING"/>
    <property type="match status" value="1"/>
</dbReference>
<sequence>MLDEDSASSMCYTSGTTGNPKGVVYSHRSNYLHAMQTNMGSAMGLKQGDRMLAIVPLFHANAWGLPYGALLSGASLIMPDRYLQAEPLVAMIAAERATTSAAVPTIWTAVLHHLDEHGGDVSSLQSTVIGGSACPPALMRAFQERYDIEVIHAWGMTETSPLGSVCIPPTQSEGEERWRYRESQGRISPLVQTRVVGPLGDEVPWDDESVGEIEVAGPWITGSYYREDAPEKFDDGWLRTGDVGSMTPDGYLRLTDRVKDVIKSGGEWIRLRRPRERPHVPPQGARGQRRRRPRREVGRAPPRHRRRRRGRVRRRRGACAPTSPTRSPNGRSPSAGPSSTRSPRRAWASSTRRSFVSGTRTGSVGHHALTFRRAARGGPAHVRKTDGRPVREA</sequence>
<feature type="compositionally biased region" description="Polar residues" evidence="1">
    <location>
        <begin position="322"/>
        <end position="341"/>
    </location>
</feature>
<name>A0ABQ6JGX6_9ACTN</name>
<feature type="region of interest" description="Disordered" evidence="1">
    <location>
        <begin position="272"/>
        <end position="393"/>
    </location>
</feature>
<evidence type="ECO:0000256" key="1">
    <source>
        <dbReference type="SAM" id="MobiDB-lite"/>
    </source>
</evidence>
<dbReference type="SUPFAM" id="SSF56801">
    <property type="entry name" value="Acetyl-CoA synthetase-like"/>
    <property type="match status" value="1"/>
</dbReference>
<gene>
    <name evidence="3" type="ORF">GCM10025868_20410</name>
</gene>
<dbReference type="PANTHER" id="PTHR43767:SF11">
    <property type="entry name" value="MEDIUM-CHAIN-FATTY-ACID--COA LIGASE"/>
    <property type="match status" value="1"/>
</dbReference>
<dbReference type="InterPro" id="IPR050237">
    <property type="entry name" value="ATP-dep_AMP-bd_enzyme"/>
</dbReference>
<keyword evidence="4" id="KW-1185">Reference proteome</keyword>
<protein>
    <recommendedName>
        <fullName evidence="2">AMP-dependent synthetase/ligase domain-containing protein</fullName>
    </recommendedName>
</protein>